<proteinExistence type="predicted"/>
<dbReference type="AlphaFoldDB" id="A7GFA8"/>
<dbReference type="InterPro" id="IPR056339">
    <property type="entry name" value="CARF_Card1"/>
</dbReference>
<sequence length="423" mass="49416">MEHKNVEHLVIFSTLNQITNYIAIKNLKPKNIYNITFDQGFADTLKQGIDPKKWDDNLKNVLNDENIKPKRKNIEIKQCMYIDLEKFKEELEKNIEYVDEDTPIYWHITGGQRIFAIAIHDIVKKRPNDIIFYLEGNSEKIIYIGKEKTKFEYELKDLDFSTAFKLMGYNTEDLDSTRILKGKIKKNDKNEKLKYDKNEMKFYHRLYDWIINNDGEKTKSHIAFSIGDKKFEGTFKKLLLESNSINRTIRQEFLKKLFEELEKKSPSLKKIEYNFINSDEMKMEFPAGYIFEKLTGYQIYKVVEDNTRILGMAMSLKVYNEEGGHSTDELDIALLTNTGRIINFECKSGSLKGDNAKSHKFTTYSLSGVFGAPIFLTPLTYKGEKLEKELDKKLHSACKAADRANLEKIYLKDIKEKVKKLIG</sequence>
<dbReference type="Pfam" id="PF23400">
    <property type="entry name" value="CARF_Card1"/>
    <property type="match status" value="1"/>
</dbReference>
<dbReference type="HOGENOM" id="CLU_563490_0_0_9"/>
<dbReference type="SUPFAM" id="SSF52980">
    <property type="entry name" value="Restriction endonuclease-like"/>
    <property type="match status" value="1"/>
</dbReference>
<evidence type="ECO:0000313" key="3">
    <source>
        <dbReference type="Proteomes" id="UP000002410"/>
    </source>
</evidence>
<feature type="domain" description="Card1 CARF" evidence="1">
    <location>
        <begin position="49"/>
        <end position="154"/>
    </location>
</feature>
<protein>
    <recommendedName>
        <fullName evidence="1">Card1 CARF domain-containing protein</fullName>
    </recommendedName>
</protein>
<dbReference type="Gene3D" id="3.40.50.10770">
    <property type="entry name" value="Hypothetical protein VC1899 like domain (Restriction endonuclease-like)"/>
    <property type="match status" value="1"/>
</dbReference>
<dbReference type="RefSeq" id="WP_012100153.1">
    <property type="nucleotide sequence ID" value="NC_009699.1"/>
</dbReference>
<gene>
    <name evidence="2" type="ordered locus">CLI_2218</name>
</gene>
<dbReference type="InterPro" id="IPR011856">
    <property type="entry name" value="tRNA_endonuc-like_dom_sf"/>
</dbReference>
<dbReference type="EMBL" id="CP000728">
    <property type="protein sequence ID" value="ABS42804.1"/>
    <property type="molecule type" value="Genomic_DNA"/>
</dbReference>
<reference evidence="3" key="1">
    <citation type="submission" date="2007-06" db="EMBL/GenBank/DDBJ databases">
        <authorList>
            <person name="Brinkac L.M."/>
            <person name="Daugherty S."/>
            <person name="Dodson R.J."/>
            <person name="Madupu R."/>
            <person name="Brown J.L."/>
            <person name="Bruce D."/>
            <person name="Detter C."/>
            <person name="Munk C."/>
            <person name="Smith L.A."/>
            <person name="Smith T.J."/>
            <person name="White O."/>
            <person name="Brettin T.S."/>
        </authorList>
    </citation>
    <scope>NUCLEOTIDE SEQUENCE [LARGE SCALE GENOMIC DNA]</scope>
    <source>
        <strain evidence="3">Langeland / NCTC 10281 / Type F</strain>
    </source>
</reference>
<organism evidence="2 3">
    <name type="scientific">Clostridium botulinum (strain Langeland / NCTC 10281 / Type F)</name>
    <dbReference type="NCBI Taxonomy" id="441772"/>
    <lineage>
        <taxon>Bacteria</taxon>
        <taxon>Bacillati</taxon>
        <taxon>Bacillota</taxon>
        <taxon>Clostridia</taxon>
        <taxon>Eubacteriales</taxon>
        <taxon>Clostridiaceae</taxon>
        <taxon>Clostridium</taxon>
    </lineage>
</organism>
<name>A7GFA8_CLOBL</name>
<evidence type="ECO:0000313" key="2">
    <source>
        <dbReference type="EMBL" id="ABS42804.1"/>
    </source>
</evidence>
<dbReference type="Gene3D" id="3.40.1350.10">
    <property type="match status" value="1"/>
</dbReference>
<dbReference type="Proteomes" id="UP000002410">
    <property type="component" value="Chromosome"/>
</dbReference>
<dbReference type="KEGG" id="cbf:CLI_2218"/>
<evidence type="ECO:0000259" key="1">
    <source>
        <dbReference type="Pfam" id="PF23400"/>
    </source>
</evidence>
<dbReference type="GO" id="GO:0003676">
    <property type="term" value="F:nucleic acid binding"/>
    <property type="evidence" value="ECO:0007669"/>
    <property type="project" value="InterPro"/>
</dbReference>
<accession>A7GFA8</accession>
<dbReference type="InterPro" id="IPR011335">
    <property type="entry name" value="Restrct_endonuc-II-like"/>
</dbReference>